<protein>
    <submittedName>
        <fullName evidence="1">Uncharacterized protein</fullName>
    </submittedName>
</protein>
<dbReference type="EMBL" id="SPHZ02000009">
    <property type="protein sequence ID" value="KAF0900344.1"/>
    <property type="molecule type" value="Genomic_DNA"/>
</dbReference>
<comment type="caution">
    <text evidence="1">The sequence shown here is derived from an EMBL/GenBank/DDBJ whole genome shotgun (WGS) entry which is preliminary data.</text>
</comment>
<dbReference type="AlphaFoldDB" id="A0A6G1CKQ2"/>
<gene>
    <name evidence="1" type="ORF">E2562_030632</name>
</gene>
<proteinExistence type="predicted"/>
<name>A0A6G1CKQ2_9ORYZ</name>
<evidence type="ECO:0000313" key="2">
    <source>
        <dbReference type="Proteomes" id="UP000479710"/>
    </source>
</evidence>
<organism evidence="1 2">
    <name type="scientific">Oryza meyeriana var. granulata</name>
    <dbReference type="NCBI Taxonomy" id="110450"/>
    <lineage>
        <taxon>Eukaryota</taxon>
        <taxon>Viridiplantae</taxon>
        <taxon>Streptophyta</taxon>
        <taxon>Embryophyta</taxon>
        <taxon>Tracheophyta</taxon>
        <taxon>Spermatophyta</taxon>
        <taxon>Magnoliopsida</taxon>
        <taxon>Liliopsida</taxon>
        <taxon>Poales</taxon>
        <taxon>Poaceae</taxon>
        <taxon>BOP clade</taxon>
        <taxon>Oryzoideae</taxon>
        <taxon>Oryzeae</taxon>
        <taxon>Oryzinae</taxon>
        <taxon>Oryza</taxon>
        <taxon>Oryza meyeriana</taxon>
    </lineage>
</organism>
<keyword evidence="2" id="KW-1185">Reference proteome</keyword>
<accession>A0A6G1CKQ2</accession>
<reference evidence="1 2" key="1">
    <citation type="submission" date="2019-11" db="EMBL/GenBank/DDBJ databases">
        <title>Whole genome sequence of Oryza granulata.</title>
        <authorList>
            <person name="Li W."/>
        </authorList>
    </citation>
    <scope>NUCLEOTIDE SEQUENCE [LARGE SCALE GENOMIC DNA]</scope>
    <source>
        <strain evidence="2">cv. Menghai</strain>
        <tissue evidence="1">Leaf</tissue>
    </source>
</reference>
<evidence type="ECO:0000313" key="1">
    <source>
        <dbReference type="EMBL" id="KAF0900344.1"/>
    </source>
</evidence>
<sequence>MAVTGAGAALKSVSYATDPCNTSYRTCMGWGSLLATACASASGSVISARGMLCTEMPLKWASAF</sequence>
<dbReference type="Proteomes" id="UP000479710">
    <property type="component" value="Unassembled WGS sequence"/>
</dbReference>